<organism evidence="2 3">
    <name type="scientific">Taxus chinensis</name>
    <name type="common">Chinese yew</name>
    <name type="synonym">Taxus wallichiana var. chinensis</name>
    <dbReference type="NCBI Taxonomy" id="29808"/>
    <lineage>
        <taxon>Eukaryota</taxon>
        <taxon>Viridiplantae</taxon>
        <taxon>Streptophyta</taxon>
        <taxon>Embryophyta</taxon>
        <taxon>Tracheophyta</taxon>
        <taxon>Spermatophyta</taxon>
        <taxon>Pinopsida</taxon>
        <taxon>Pinidae</taxon>
        <taxon>Conifers II</taxon>
        <taxon>Cupressales</taxon>
        <taxon>Taxaceae</taxon>
        <taxon>Taxus</taxon>
    </lineage>
</organism>
<gene>
    <name evidence="2" type="ORF">KI387_010929</name>
</gene>
<evidence type="ECO:0000256" key="1">
    <source>
        <dbReference type="SAM" id="MobiDB-lite"/>
    </source>
</evidence>
<dbReference type="Proteomes" id="UP000824469">
    <property type="component" value="Unassembled WGS sequence"/>
</dbReference>
<feature type="region of interest" description="Disordered" evidence="1">
    <location>
        <begin position="54"/>
        <end position="96"/>
    </location>
</feature>
<reference evidence="2 3" key="1">
    <citation type="journal article" date="2021" name="Nat. Plants">
        <title>The Taxus genome provides insights into paclitaxel biosynthesis.</title>
        <authorList>
            <person name="Xiong X."/>
            <person name="Gou J."/>
            <person name="Liao Q."/>
            <person name="Li Y."/>
            <person name="Zhou Q."/>
            <person name="Bi G."/>
            <person name="Li C."/>
            <person name="Du R."/>
            <person name="Wang X."/>
            <person name="Sun T."/>
            <person name="Guo L."/>
            <person name="Liang H."/>
            <person name="Lu P."/>
            <person name="Wu Y."/>
            <person name="Zhang Z."/>
            <person name="Ro D.K."/>
            <person name="Shang Y."/>
            <person name="Huang S."/>
            <person name="Yan J."/>
        </authorList>
    </citation>
    <scope>NUCLEOTIDE SEQUENCE [LARGE SCALE GENOMIC DNA]</scope>
    <source>
        <strain evidence="2">Ta-2019</strain>
    </source>
</reference>
<dbReference type="EMBL" id="JAHRHJ020000008">
    <property type="protein sequence ID" value="KAH9306525.1"/>
    <property type="molecule type" value="Genomic_DNA"/>
</dbReference>
<feature type="non-terminal residue" evidence="2">
    <location>
        <position position="1"/>
    </location>
</feature>
<feature type="non-terminal residue" evidence="2">
    <location>
        <position position="146"/>
    </location>
</feature>
<protein>
    <submittedName>
        <fullName evidence="2">Uncharacterized protein</fullName>
    </submittedName>
</protein>
<evidence type="ECO:0000313" key="2">
    <source>
        <dbReference type="EMBL" id="KAH9306525.1"/>
    </source>
</evidence>
<dbReference type="PANTHER" id="PTHR38393:SF1">
    <property type="entry name" value="GLUTAMYL-TRNA (GLN) AMIDOTRANSFERASE SUBUNIT C"/>
    <property type="match status" value="1"/>
</dbReference>
<dbReference type="PANTHER" id="PTHR38393">
    <property type="entry name" value="GLUTAMYL-TRNA (GLN) AMIDOTRANSFERASE SUBUNIT C"/>
    <property type="match status" value="1"/>
</dbReference>
<proteinExistence type="predicted"/>
<keyword evidence="3" id="KW-1185">Reference proteome</keyword>
<feature type="compositionally biased region" description="Basic and acidic residues" evidence="1">
    <location>
        <begin position="65"/>
        <end position="96"/>
    </location>
</feature>
<dbReference type="AlphaFoldDB" id="A0AA38FMN2"/>
<sequence length="146" mass="16801">SGLEIRLLLGYQSRRVESLPSTRLRIGGSRSIAHKGKPYKRFGDAKLRDEDYKKAWGSNGKPHKRFGDGKLGDEEYKKARESKDKPYKRFGDDKPGEKEYKKAWEREMDEATCVWSASDSDDEKLHSEAVKKHYDLSDSDDDNGQE</sequence>
<accession>A0AA38FMN2</accession>
<name>A0AA38FMN2_TAXCH</name>
<evidence type="ECO:0000313" key="3">
    <source>
        <dbReference type="Proteomes" id="UP000824469"/>
    </source>
</evidence>
<comment type="caution">
    <text evidence="2">The sequence shown here is derived from an EMBL/GenBank/DDBJ whole genome shotgun (WGS) entry which is preliminary data.</text>
</comment>